<keyword evidence="3" id="KW-0843">Virulence</keyword>
<proteinExistence type="inferred from homology"/>
<reference evidence="8" key="1">
    <citation type="submission" date="2015-09" db="EMBL/GenBank/DDBJ databases">
        <title>Whole genome sequence of Pseudomonas fluorescens FW300-N2C3.</title>
        <authorList>
            <person name="Ray J."/>
            <person name="Melnyk R."/>
            <person name="Deutschbauer A."/>
        </authorList>
    </citation>
    <scope>NUCLEOTIDE SEQUENCE [LARGE SCALE GENOMIC DNA]</scope>
    <source>
        <strain evidence="8">FW300-N2C3</strain>
    </source>
</reference>
<accession>A0A0N9W3D5</accession>
<keyword evidence="7" id="KW-0282">Flagellum</keyword>
<dbReference type="GO" id="GO:0050918">
    <property type="term" value="P:positive chemotaxis"/>
    <property type="evidence" value="ECO:0007669"/>
    <property type="project" value="TreeGrafter"/>
</dbReference>
<gene>
    <name evidence="7" type="ORF">AO356_02710</name>
</gene>
<evidence type="ECO:0000256" key="3">
    <source>
        <dbReference type="ARBA" id="ARBA00023026"/>
    </source>
</evidence>
<dbReference type="Pfam" id="PF01052">
    <property type="entry name" value="FliMN_C"/>
    <property type="match status" value="1"/>
</dbReference>
<dbReference type="InterPro" id="IPR036429">
    <property type="entry name" value="SpoA-like_sf"/>
</dbReference>
<evidence type="ECO:0000256" key="2">
    <source>
        <dbReference type="ARBA" id="ARBA00021925"/>
    </source>
</evidence>
<name>A0A0N9W3D5_PSEFL</name>
<reference evidence="7 8" key="2">
    <citation type="journal article" date="2018" name="Nature">
        <title>Mutant phenotypes for thousands of bacterial genes of unknown function.</title>
        <authorList>
            <person name="Price M.N."/>
            <person name="Wetmore K.M."/>
            <person name="Waters R.J."/>
            <person name="Callaghan M."/>
            <person name="Ray J."/>
            <person name="Liu H."/>
            <person name="Kuehl J.V."/>
            <person name="Melnyk R.A."/>
            <person name="Lamson J.S."/>
            <person name="Suh Y."/>
            <person name="Carlson H.K."/>
            <person name="Esquivel Z."/>
            <person name="Sadeeshkumar H."/>
            <person name="Chakraborty R."/>
            <person name="Zane G.M."/>
            <person name="Rubin B.E."/>
            <person name="Wall J.D."/>
            <person name="Visel A."/>
            <person name="Bristow J."/>
            <person name="Blow M.J."/>
            <person name="Arkin A.P."/>
            <person name="Deutschbauer A.M."/>
        </authorList>
    </citation>
    <scope>NUCLEOTIDE SEQUENCE [LARGE SCALE GENOMIC DNA]</scope>
    <source>
        <strain evidence="7 8">FW300-N2C3</strain>
    </source>
</reference>
<feature type="domain" description="SpaO N-terminal" evidence="5">
    <location>
        <begin position="6"/>
        <end position="140"/>
    </location>
</feature>
<dbReference type="InterPro" id="IPR003283">
    <property type="entry name" value="T3SS_OMP_SpaO"/>
</dbReference>
<dbReference type="Gene3D" id="2.30.330.10">
    <property type="entry name" value="SpoA-like"/>
    <property type="match status" value="1"/>
</dbReference>
<evidence type="ECO:0000256" key="1">
    <source>
        <dbReference type="ARBA" id="ARBA00009226"/>
    </source>
</evidence>
<protein>
    <recommendedName>
        <fullName evidence="2">Surface presentation of antigens protein SpaO</fullName>
    </recommendedName>
</protein>
<evidence type="ECO:0000313" key="8">
    <source>
        <dbReference type="Proteomes" id="UP000059425"/>
    </source>
</evidence>
<evidence type="ECO:0000313" key="7">
    <source>
        <dbReference type="EMBL" id="ALI05730.1"/>
    </source>
</evidence>
<dbReference type="EMBL" id="CP012831">
    <property type="protein sequence ID" value="ALI05730.1"/>
    <property type="molecule type" value="Genomic_DNA"/>
</dbReference>
<dbReference type="InterPro" id="IPR001543">
    <property type="entry name" value="FliN-like_C"/>
</dbReference>
<evidence type="ECO:0000259" key="6">
    <source>
        <dbReference type="Pfam" id="PF26304"/>
    </source>
</evidence>
<organism evidence="7 8">
    <name type="scientific">Pseudomonas fluorescens</name>
    <dbReference type="NCBI Taxonomy" id="294"/>
    <lineage>
        <taxon>Bacteria</taxon>
        <taxon>Pseudomonadati</taxon>
        <taxon>Pseudomonadota</taxon>
        <taxon>Gammaproteobacteria</taxon>
        <taxon>Pseudomonadales</taxon>
        <taxon>Pseudomonadaceae</taxon>
        <taxon>Pseudomonas</taxon>
    </lineage>
</organism>
<dbReference type="Pfam" id="PF26294">
    <property type="entry name" value="SpaO_N"/>
    <property type="match status" value="1"/>
</dbReference>
<comment type="similarity">
    <text evidence="1">Belongs to the FliN/MopA/SpaO family.</text>
</comment>
<feature type="domain" description="Flagellar motor switch protein FliN-like C-terminal" evidence="4">
    <location>
        <begin position="234"/>
        <end position="302"/>
    </location>
</feature>
<evidence type="ECO:0000259" key="5">
    <source>
        <dbReference type="Pfam" id="PF26294"/>
    </source>
</evidence>
<dbReference type="AlphaFoldDB" id="A0A0N9W3D5"/>
<dbReference type="PANTHER" id="PTHR30034:SF5">
    <property type="entry name" value="SECRETION SYSTEM APPARATUS PROTEIN SSAQ"/>
    <property type="match status" value="1"/>
</dbReference>
<dbReference type="InterPro" id="IPR058805">
    <property type="entry name" value="SpaO_FliMN_C_rel"/>
</dbReference>
<feature type="domain" description="SpaO FliM/N C-terminal related" evidence="6">
    <location>
        <begin position="156"/>
        <end position="214"/>
    </location>
</feature>
<dbReference type="Proteomes" id="UP000059425">
    <property type="component" value="Chromosome"/>
</dbReference>
<dbReference type="RefSeq" id="WP_060738475.1">
    <property type="nucleotide sequence ID" value="NZ_CP012831.1"/>
</dbReference>
<dbReference type="SUPFAM" id="SSF101801">
    <property type="entry name" value="Surface presentation of antigens (SPOA)"/>
    <property type="match status" value="1"/>
</dbReference>
<dbReference type="OrthoDB" id="7031612at2"/>
<dbReference type="PRINTS" id="PR01339">
    <property type="entry name" value="TYPE3OMOPROT"/>
</dbReference>
<dbReference type="PANTHER" id="PTHR30034">
    <property type="entry name" value="FLAGELLAR MOTOR SWITCH PROTEIN FLIM"/>
    <property type="match status" value="1"/>
</dbReference>
<dbReference type="GO" id="GO:0071978">
    <property type="term" value="P:bacterial-type flagellum-dependent swarming motility"/>
    <property type="evidence" value="ECO:0007669"/>
    <property type="project" value="TreeGrafter"/>
</dbReference>
<keyword evidence="7" id="KW-0969">Cilium</keyword>
<sequence length="309" mass="34397">MSALPLRRVEPLAHAHAQAQAVQRWRRAGRGTGLGQVPGHDGYLRFCAHGDGGHWQGLIAAHDWLYRALPQLQSLLKVETSLMNIVELFRALPRPLLLEVEELQYRALSDIECVAPARLPTCELPWLETPRGRLWLLQLPPTPVASERVGVDSWLDELPLRLELMLGVSHLSRASRMRLEEGDVVRIVQGSQRCWLADYCLGTFTFTQEGLHMQPSVTDANADNPPETDATIDLGALPVRLEFLLPSHETDLATLSRIIDGQLIPLTEDAARHIEVRANGKPVARGELVRLDGQLGVELLQVYRASADE</sequence>
<dbReference type="GO" id="GO:0009306">
    <property type="term" value="P:protein secretion"/>
    <property type="evidence" value="ECO:0007669"/>
    <property type="project" value="InterPro"/>
</dbReference>
<dbReference type="Pfam" id="PF26304">
    <property type="entry name" value="FliMN_C_rel"/>
    <property type="match status" value="1"/>
</dbReference>
<evidence type="ECO:0000259" key="4">
    <source>
        <dbReference type="Pfam" id="PF01052"/>
    </source>
</evidence>
<dbReference type="InterPro" id="IPR058804">
    <property type="entry name" value="SpaO_N"/>
</dbReference>
<keyword evidence="7" id="KW-0966">Cell projection</keyword>